<dbReference type="PANTHER" id="PTHR47926">
    <property type="entry name" value="PENTATRICOPEPTIDE REPEAT-CONTAINING PROTEIN"/>
    <property type="match status" value="1"/>
</dbReference>
<dbReference type="Pfam" id="PF20431">
    <property type="entry name" value="E_motif"/>
    <property type="match status" value="1"/>
</dbReference>
<dbReference type="PANTHER" id="PTHR47926:SF414">
    <property type="entry name" value="PENTATRICOPEPTIDE REPEAT-CONTAINING PROTEIN DOT4, CHLOROPLASTIC-LIKE"/>
    <property type="match status" value="1"/>
</dbReference>
<evidence type="ECO:0000313" key="3">
    <source>
        <dbReference type="EMBL" id="EYU32118.1"/>
    </source>
</evidence>
<proteinExistence type="predicted"/>
<evidence type="ECO:0000256" key="1">
    <source>
        <dbReference type="ARBA" id="ARBA00022737"/>
    </source>
</evidence>
<name>A0A022QXQ6_ERYGU</name>
<accession>A0A022QXQ6</accession>
<dbReference type="Pfam" id="PF13041">
    <property type="entry name" value="PPR_2"/>
    <property type="match status" value="2"/>
</dbReference>
<dbReference type="InterPro" id="IPR011990">
    <property type="entry name" value="TPR-like_helical_dom_sf"/>
</dbReference>
<feature type="repeat" description="PPR" evidence="2">
    <location>
        <begin position="114"/>
        <end position="148"/>
    </location>
</feature>
<feature type="repeat" description="PPR" evidence="2">
    <location>
        <begin position="184"/>
        <end position="218"/>
    </location>
</feature>
<dbReference type="AlphaFoldDB" id="A0A022QXQ6"/>
<gene>
    <name evidence="3" type="ORF">MIMGU_mgv1a019324mg</name>
</gene>
<sequence length="499" mass="56390">MVDPVEYFEQNDIPRSWSFRISSLVSENRSEEAIGLFKAMLVSGDRPNFVTVLSVVKAVGSLGSKDLACGIHGYSIKTGLIDSQVAIVTALVGVYSCWDMRSAWKLFNRARNKDVVMCSAMVFACVSNGEHSEALKLFKEMLLCGILPNHVTLSSILPVCAGLVKPNLGREIHGYSIKRSLYCHTILWNSILDMYSKCRDLEAALRVFKHMQNKDMVSWRIMIRGCVVNNKPKKALEIFRELRAYSAEKLDEYIMQERPNEFTFVSLLLACTSLDAIELGESVHSQITKNGYSTNTFLTSALIDMYCKFGRTRQGKSVFDENTTNDFVCWSSMINGYAINGCGNEVLECFSDMLSHGIEPNDVIFVSVLSACSHCGLEYEGWRWFLAMEAKYCIKPKLAHYACMVDMLSRQGNVEEALEFVNKMPMEPDKRIWGAILAGCRNSYGCNEVLEFVAKKLISLDPENTNYYVVLSNMYAEQGRWEEAEKLRNMIDTKSLKKV</sequence>
<reference evidence="3 4" key="1">
    <citation type="journal article" date="2013" name="Proc. Natl. Acad. Sci. U.S.A.">
        <title>Fine-scale variation in meiotic recombination in Mimulus inferred from population shotgun sequencing.</title>
        <authorList>
            <person name="Hellsten U."/>
            <person name="Wright K.M."/>
            <person name="Jenkins J."/>
            <person name="Shu S."/>
            <person name="Yuan Y."/>
            <person name="Wessler S.R."/>
            <person name="Schmutz J."/>
            <person name="Willis J.H."/>
            <person name="Rokhsar D.S."/>
        </authorList>
    </citation>
    <scope>NUCLEOTIDE SEQUENCE [LARGE SCALE GENOMIC DNA]</scope>
    <source>
        <strain evidence="4">cv. DUN x IM62</strain>
    </source>
</reference>
<evidence type="ECO:0008006" key="5">
    <source>
        <dbReference type="Google" id="ProtNLM"/>
    </source>
</evidence>
<dbReference type="SUPFAM" id="SSF48452">
    <property type="entry name" value="TPR-like"/>
    <property type="match status" value="1"/>
</dbReference>
<dbReference type="Pfam" id="PF01535">
    <property type="entry name" value="PPR"/>
    <property type="match status" value="5"/>
</dbReference>
<dbReference type="GO" id="GO:0003723">
    <property type="term" value="F:RNA binding"/>
    <property type="evidence" value="ECO:0007669"/>
    <property type="project" value="InterPro"/>
</dbReference>
<dbReference type="Gene3D" id="1.25.40.10">
    <property type="entry name" value="Tetratricopeptide repeat domain"/>
    <property type="match status" value="3"/>
</dbReference>
<dbReference type="EMBL" id="KI630880">
    <property type="protein sequence ID" value="EYU32118.1"/>
    <property type="molecule type" value="Genomic_DNA"/>
</dbReference>
<keyword evidence="4" id="KW-1185">Reference proteome</keyword>
<dbReference type="NCBIfam" id="TIGR00756">
    <property type="entry name" value="PPR"/>
    <property type="match status" value="5"/>
</dbReference>
<keyword evidence="1" id="KW-0677">Repeat</keyword>
<evidence type="ECO:0000256" key="2">
    <source>
        <dbReference type="PROSITE-ProRule" id="PRU00708"/>
    </source>
</evidence>
<dbReference type="Proteomes" id="UP000030748">
    <property type="component" value="Unassembled WGS sequence"/>
</dbReference>
<evidence type="ECO:0000313" key="4">
    <source>
        <dbReference type="Proteomes" id="UP000030748"/>
    </source>
</evidence>
<dbReference type="InterPro" id="IPR002885">
    <property type="entry name" value="PPR_rpt"/>
</dbReference>
<dbReference type="InterPro" id="IPR046848">
    <property type="entry name" value="E_motif"/>
</dbReference>
<organism evidence="3 4">
    <name type="scientific">Erythranthe guttata</name>
    <name type="common">Yellow monkey flower</name>
    <name type="synonym">Mimulus guttatus</name>
    <dbReference type="NCBI Taxonomy" id="4155"/>
    <lineage>
        <taxon>Eukaryota</taxon>
        <taxon>Viridiplantae</taxon>
        <taxon>Streptophyta</taxon>
        <taxon>Embryophyta</taxon>
        <taxon>Tracheophyta</taxon>
        <taxon>Spermatophyta</taxon>
        <taxon>Magnoliopsida</taxon>
        <taxon>eudicotyledons</taxon>
        <taxon>Gunneridae</taxon>
        <taxon>Pentapetalae</taxon>
        <taxon>asterids</taxon>
        <taxon>lamiids</taxon>
        <taxon>Lamiales</taxon>
        <taxon>Phrymaceae</taxon>
        <taxon>Erythranthe</taxon>
    </lineage>
</organism>
<protein>
    <recommendedName>
        <fullName evidence="5">Pentacotripeptide-repeat region of PRORP domain-containing protein</fullName>
    </recommendedName>
</protein>
<dbReference type="PROSITE" id="PS51375">
    <property type="entry name" value="PPR"/>
    <property type="match status" value="3"/>
</dbReference>
<dbReference type="FunFam" id="1.25.40.10:FF:000090">
    <property type="entry name" value="Pentatricopeptide repeat-containing protein, chloroplastic"/>
    <property type="match status" value="1"/>
</dbReference>
<feature type="non-terminal residue" evidence="3">
    <location>
        <position position="499"/>
    </location>
</feature>
<dbReference type="GO" id="GO:0009451">
    <property type="term" value="P:RNA modification"/>
    <property type="evidence" value="ECO:0007669"/>
    <property type="project" value="InterPro"/>
</dbReference>
<feature type="repeat" description="PPR" evidence="2">
    <location>
        <begin position="326"/>
        <end position="360"/>
    </location>
</feature>
<dbReference type="InterPro" id="IPR046960">
    <property type="entry name" value="PPR_At4g14850-like_plant"/>
</dbReference>